<keyword evidence="4" id="KW-0539">Nucleus</keyword>
<feature type="compositionally biased region" description="Polar residues" evidence="5">
    <location>
        <begin position="58"/>
        <end position="67"/>
    </location>
</feature>
<sequence length="522" mass="53314">MVSQACYTTSDRRYSSRHYPFGPSSLSSSSANSSIYFHEHQRRLHHDPPPPPPPPTLPSTRALTSAGTMPHGGHEGGHHHLETEAAPQRKRIAVACGRCRKRKIRCSGDPGQGQPCTNCKNAGAEPCQFLRVSSREAHIRPDAAPAPPDFGYPLSDARVYASRTPIPGGPPPPPHTSLYGGPPGSDLPGTLTSPHGTVDMLSYRTAAAAAAAYGAYAAHPHAGKTYYPAMHAYGTPYAGAEEFEFGLAPAGVAAAAGQSVLGTTEATTAMGWNSRAKVTGFTAASSGVYLDSATPAVDGGYTTYAGAGGISSREGSNFSFSGVAASLPAGMSVPTTTERLLPNPTGRSASVLPYPASVKPPSAAQSASSSTAGATLADVATAAATYASSFETSGLSYSGSSQAPASTRTGSDTSYPPPPPATGAEGMFNEDSRSSQSQSSGGFEMGTYTTEPRRESDTAGGSSHAGSSYQSDGSHGHDSASSSEHHSLSSTSTSYLNDGASSSLSLSSSSESRIATAVATRH</sequence>
<dbReference type="KEGG" id="cthr:CTHT_0041960"/>
<dbReference type="RefSeq" id="XP_006694599.1">
    <property type="nucleotide sequence ID" value="XM_006694536.1"/>
</dbReference>
<dbReference type="EMBL" id="GL988043">
    <property type="protein sequence ID" value="EGS19714.1"/>
    <property type="molecule type" value="Genomic_DNA"/>
</dbReference>
<feature type="region of interest" description="Disordered" evidence="5">
    <location>
        <begin position="1"/>
        <end position="86"/>
    </location>
</feature>
<accession>G0SAE2</accession>
<name>G0SAE2_CHATD</name>
<comment type="subcellular location">
    <subcellularLocation>
        <location evidence="1">Nucleus</location>
    </subcellularLocation>
</comment>
<dbReference type="HOGENOM" id="CLU_521754_0_0_1"/>
<dbReference type="InterPro" id="IPR050987">
    <property type="entry name" value="AtrR-like"/>
</dbReference>
<dbReference type="PROSITE" id="PS50048">
    <property type="entry name" value="ZN2_CY6_FUNGAL_2"/>
    <property type="match status" value="1"/>
</dbReference>
<dbReference type="AlphaFoldDB" id="G0SAE2"/>
<dbReference type="InterPro" id="IPR001138">
    <property type="entry name" value="Zn2Cys6_DnaBD"/>
</dbReference>
<keyword evidence="8" id="KW-1185">Reference proteome</keyword>
<feature type="compositionally biased region" description="Polar residues" evidence="5">
    <location>
        <begin position="459"/>
        <end position="470"/>
    </location>
</feature>
<dbReference type="OrthoDB" id="5394557at2759"/>
<evidence type="ECO:0000256" key="3">
    <source>
        <dbReference type="ARBA" id="ARBA00023125"/>
    </source>
</evidence>
<keyword evidence="3" id="KW-0238">DNA-binding</keyword>
<dbReference type="Gene3D" id="4.10.240.10">
    <property type="entry name" value="Zn(2)-C6 fungal-type DNA-binding domain"/>
    <property type="match status" value="1"/>
</dbReference>
<dbReference type="GO" id="GO:0005634">
    <property type="term" value="C:nucleus"/>
    <property type="evidence" value="ECO:0007669"/>
    <property type="project" value="UniProtKB-SubCell"/>
</dbReference>
<feature type="region of interest" description="Disordered" evidence="5">
    <location>
        <begin position="392"/>
        <end position="522"/>
    </location>
</feature>
<dbReference type="PANTHER" id="PTHR46910:SF3">
    <property type="entry name" value="HALOTOLERANCE PROTEIN 9-RELATED"/>
    <property type="match status" value="1"/>
</dbReference>
<dbReference type="GO" id="GO:0008270">
    <property type="term" value="F:zinc ion binding"/>
    <property type="evidence" value="ECO:0007669"/>
    <property type="project" value="InterPro"/>
</dbReference>
<feature type="compositionally biased region" description="Low complexity" evidence="5">
    <location>
        <begin position="355"/>
        <end position="367"/>
    </location>
</feature>
<evidence type="ECO:0000256" key="4">
    <source>
        <dbReference type="ARBA" id="ARBA00023242"/>
    </source>
</evidence>
<reference evidence="7 8" key="1">
    <citation type="journal article" date="2011" name="Cell">
        <title>Insight into structure and assembly of the nuclear pore complex by utilizing the genome of a eukaryotic thermophile.</title>
        <authorList>
            <person name="Amlacher S."/>
            <person name="Sarges P."/>
            <person name="Flemming D."/>
            <person name="van Noort V."/>
            <person name="Kunze R."/>
            <person name="Devos D.P."/>
            <person name="Arumugam M."/>
            <person name="Bork P."/>
            <person name="Hurt E."/>
        </authorList>
    </citation>
    <scope>NUCLEOTIDE SEQUENCE [LARGE SCALE GENOMIC DNA]</scope>
    <source>
        <strain evidence="8">DSM 1495 / CBS 144.50 / IMI 039719</strain>
    </source>
</reference>
<feature type="compositionally biased region" description="Low complexity" evidence="5">
    <location>
        <begin position="24"/>
        <end position="34"/>
    </location>
</feature>
<gene>
    <name evidence="7" type="ORF">CTHT_0041960</name>
</gene>
<evidence type="ECO:0000256" key="2">
    <source>
        <dbReference type="ARBA" id="ARBA00022723"/>
    </source>
</evidence>
<dbReference type="Pfam" id="PF00172">
    <property type="entry name" value="Zn_clus"/>
    <property type="match status" value="1"/>
</dbReference>
<evidence type="ECO:0000313" key="7">
    <source>
        <dbReference type="EMBL" id="EGS19714.1"/>
    </source>
</evidence>
<feature type="compositionally biased region" description="Basic and acidic residues" evidence="5">
    <location>
        <begin position="474"/>
        <end position="487"/>
    </location>
</feature>
<feature type="compositionally biased region" description="Low complexity" evidence="5">
    <location>
        <begin position="501"/>
        <end position="512"/>
    </location>
</feature>
<feature type="region of interest" description="Disordered" evidence="5">
    <location>
        <begin position="161"/>
        <end position="189"/>
    </location>
</feature>
<organism evidence="8">
    <name type="scientific">Chaetomium thermophilum (strain DSM 1495 / CBS 144.50 / IMI 039719)</name>
    <name type="common">Thermochaetoides thermophila</name>
    <dbReference type="NCBI Taxonomy" id="759272"/>
    <lineage>
        <taxon>Eukaryota</taxon>
        <taxon>Fungi</taxon>
        <taxon>Dikarya</taxon>
        <taxon>Ascomycota</taxon>
        <taxon>Pezizomycotina</taxon>
        <taxon>Sordariomycetes</taxon>
        <taxon>Sordariomycetidae</taxon>
        <taxon>Sordariales</taxon>
        <taxon>Chaetomiaceae</taxon>
        <taxon>Thermochaetoides</taxon>
    </lineage>
</organism>
<keyword evidence="2" id="KW-0479">Metal-binding</keyword>
<feature type="domain" description="Zn(2)-C6 fungal-type" evidence="6">
    <location>
        <begin position="95"/>
        <end position="129"/>
    </location>
</feature>
<dbReference type="PROSITE" id="PS00463">
    <property type="entry name" value="ZN2_CY6_FUNGAL_1"/>
    <property type="match status" value="1"/>
</dbReference>
<dbReference type="GO" id="GO:0003677">
    <property type="term" value="F:DNA binding"/>
    <property type="evidence" value="ECO:0007669"/>
    <property type="project" value="UniProtKB-KW"/>
</dbReference>
<feature type="compositionally biased region" description="Basic and acidic residues" evidence="5">
    <location>
        <begin position="72"/>
        <end position="83"/>
    </location>
</feature>
<evidence type="ECO:0000313" key="8">
    <source>
        <dbReference type="Proteomes" id="UP000008066"/>
    </source>
</evidence>
<dbReference type="SMART" id="SM00066">
    <property type="entry name" value="GAL4"/>
    <property type="match status" value="1"/>
</dbReference>
<dbReference type="CDD" id="cd00067">
    <property type="entry name" value="GAL4"/>
    <property type="match status" value="1"/>
</dbReference>
<dbReference type="GeneID" id="18258234"/>
<feature type="compositionally biased region" description="Polar residues" evidence="5">
    <location>
        <begin position="392"/>
        <end position="414"/>
    </location>
</feature>
<evidence type="ECO:0000259" key="6">
    <source>
        <dbReference type="PROSITE" id="PS50048"/>
    </source>
</evidence>
<dbReference type="PANTHER" id="PTHR46910">
    <property type="entry name" value="TRANSCRIPTION FACTOR PDR1"/>
    <property type="match status" value="1"/>
</dbReference>
<dbReference type="InterPro" id="IPR036864">
    <property type="entry name" value="Zn2-C6_fun-type_DNA-bd_sf"/>
</dbReference>
<dbReference type="SUPFAM" id="SSF57701">
    <property type="entry name" value="Zn2/Cys6 DNA-binding domain"/>
    <property type="match status" value="1"/>
</dbReference>
<evidence type="ECO:0000256" key="1">
    <source>
        <dbReference type="ARBA" id="ARBA00004123"/>
    </source>
</evidence>
<protein>
    <recommendedName>
        <fullName evidence="6">Zn(2)-C6 fungal-type domain-containing protein</fullName>
    </recommendedName>
</protein>
<dbReference type="eggNOG" id="ENOG502S7RA">
    <property type="taxonomic scope" value="Eukaryota"/>
</dbReference>
<dbReference type="Proteomes" id="UP000008066">
    <property type="component" value="Unassembled WGS sequence"/>
</dbReference>
<feature type="region of interest" description="Disordered" evidence="5">
    <location>
        <begin position="335"/>
        <end position="367"/>
    </location>
</feature>
<proteinExistence type="predicted"/>
<evidence type="ECO:0000256" key="5">
    <source>
        <dbReference type="SAM" id="MobiDB-lite"/>
    </source>
</evidence>
<dbReference type="GO" id="GO:0000981">
    <property type="term" value="F:DNA-binding transcription factor activity, RNA polymerase II-specific"/>
    <property type="evidence" value="ECO:0007669"/>
    <property type="project" value="InterPro"/>
</dbReference>